<dbReference type="InterPro" id="IPR038501">
    <property type="entry name" value="Spore_GerAC_C_sf"/>
</dbReference>
<dbReference type="NCBIfam" id="TIGR02887">
    <property type="entry name" value="spore_ger_x_C"/>
    <property type="match status" value="1"/>
</dbReference>
<dbReference type="GO" id="GO:0009847">
    <property type="term" value="P:spore germination"/>
    <property type="evidence" value="ECO:0007669"/>
    <property type="project" value="InterPro"/>
</dbReference>
<keyword evidence="11" id="KW-1185">Reference proteome</keyword>
<keyword evidence="4" id="KW-0732">Signal</keyword>
<dbReference type="AlphaFoldDB" id="A0A1I0E8M6"/>
<dbReference type="InterPro" id="IPR057336">
    <property type="entry name" value="GerAC_N"/>
</dbReference>
<keyword evidence="7" id="KW-0449">Lipoprotein</keyword>
<feature type="domain" description="Spore germination GerAC-like C-terminal" evidence="8">
    <location>
        <begin position="209"/>
        <end position="374"/>
    </location>
</feature>
<keyword evidence="3" id="KW-0309">Germination</keyword>
<dbReference type="STRING" id="426128.SAMN05660297_02301"/>
<accession>A0A1I0E8M6</accession>
<dbReference type="InterPro" id="IPR008844">
    <property type="entry name" value="Spore_GerAC-like"/>
</dbReference>
<evidence type="ECO:0000256" key="3">
    <source>
        <dbReference type="ARBA" id="ARBA00022544"/>
    </source>
</evidence>
<evidence type="ECO:0000313" key="10">
    <source>
        <dbReference type="EMBL" id="SET40702.1"/>
    </source>
</evidence>
<evidence type="ECO:0000259" key="9">
    <source>
        <dbReference type="Pfam" id="PF25198"/>
    </source>
</evidence>
<evidence type="ECO:0000256" key="7">
    <source>
        <dbReference type="ARBA" id="ARBA00023288"/>
    </source>
</evidence>
<keyword evidence="6" id="KW-0564">Palmitate</keyword>
<dbReference type="InterPro" id="IPR046953">
    <property type="entry name" value="Spore_GerAC-like_C"/>
</dbReference>
<proteinExistence type="inferred from homology"/>
<comment type="subcellular location">
    <subcellularLocation>
        <location evidence="1">Membrane</location>
        <topology evidence="1">Lipid-anchor</topology>
    </subcellularLocation>
</comment>
<dbReference type="Gene3D" id="3.30.300.210">
    <property type="entry name" value="Nutrient germinant receptor protein C, domain 3"/>
    <property type="match status" value="1"/>
</dbReference>
<dbReference type="PANTHER" id="PTHR35789:SF1">
    <property type="entry name" value="SPORE GERMINATION PROTEIN B3"/>
    <property type="match status" value="1"/>
</dbReference>
<comment type="similarity">
    <text evidence="2">Belongs to the GerABKC lipoprotein family.</text>
</comment>
<dbReference type="Pfam" id="PF25198">
    <property type="entry name" value="Spore_GerAC_N"/>
    <property type="match status" value="1"/>
</dbReference>
<dbReference type="GO" id="GO:0016020">
    <property type="term" value="C:membrane"/>
    <property type="evidence" value="ECO:0007669"/>
    <property type="project" value="UniProtKB-SubCell"/>
</dbReference>
<evidence type="ECO:0000313" key="11">
    <source>
        <dbReference type="Proteomes" id="UP000199568"/>
    </source>
</evidence>
<dbReference type="EMBL" id="FOHU01000010">
    <property type="protein sequence ID" value="SET40702.1"/>
    <property type="molecule type" value="Genomic_DNA"/>
</dbReference>
<feature type="domain" description="Spore germination protein N-terminal" evidence="9">
    <location>
        <begin position="25"/>
        <end position="196"/>
    </location>
</feature>
<dbReference type="OrthoDB" id="9816067at2"/>
<dbReference type="Proteomes" id="UP000199568">
    <property type="component" value="Unassembled WGS sequence"/>
</dbReference>
<sequence length="385" mass="43299">MIRNKKAKVITMVFVIIFLLTGCWDYVEIEDLIIVAGLAIDTGSGNNYLVTIETVDLEQSQGGDVQPDSRVVQVEGSTVFDAVRNAIKISTDRYYWSHADVLILSEEIARGGIVKVLEPIIRSQEPRLTMKVLVSKENKASDILPYDTPSNKILSFEIVEMLNAQQHLSKAPNYEVYEVIDKVMASGISTVIPTIGLSTIEGEKTPEVSGLAMFKKDSLVGFLDGEEAKTYLFITNEIKGGVLVESYPSEASASDISLSIKENKTKIQHRYENEKVVMEIKTNIKAVIHEWDISDSISEESINDVKKLFEASLRKDIEILIKKVQRDYQCDIFGFGQILKNQNPQLWRKLEENWENIFANLEIEVDTMVDIINTNLLSNTIKVGD</sequence>
<dbReference type="RefSeq" id="WP_090443967.1">
    <property type="nucleotide sequence ID" value="NZ_FOHU01000010.1"/>
</dbReference>
<keyword evidence="5" id="KW-0472">Membrane</keyword>
<dbReference type="Pfam" id="PF05504">
    <property type="entry name" value="Spore_GerAC"/>
    <property type="match status" value="1"/>
</dbReference>
<evidence type="ECO:0000259" key="8">
    <source>
        <dbReference type="Pfam" id="PF05504"/>
    </source>
</evidence>
<dbReference type="Gene3D" id="6.20.190.10">
    <property type="entry name" value="Nutrient germinant receptor protein C, domain 1"/>
    <property type="match status" value="1"/>
</dbReference>
<name>A0A1I0E8M6_9FIRM</name>
<reference evidence="10 11" key="1">
    <citation type="submission" date="2016-10" db="EMBL/GenBank/DDBJ databases">
        <authorList>
            <person name="de Groot N.N."/>
        </authorList>
    </citation>
    <scope>NUCLEOTIDE SEQUENCE [LARGE SCALE GENOMIC DNA]</scope>
    <source>
        <strain evidence="10 11">DSM 18979</strain>
    </source>
</reference>
<evidence type="ECO:0000256" key="5">
    <source>
        <dbReference type="ARBA" id="ARBA00023136"/>
    </source>
</evidence>
<evidence type="ECO:0000256" key="2">
    <source>
        <dbReference type="ARBA" id="ARBA00007886"/>
    </source>
</evidence>
<protein>
    <submittedName>
        <fullName evidence="10">Spore germination protein KC</fullName>
    </submittedName>
</protein>
<evidence type="ECO:0000256" key="1">
    <source>
        <dbReference type="ARBA" id="ARBA00004635"/>
    </source>
</evidence>
<dbReference type="PANTHER" id="PTHR35789">
    <property type="entry name" value="SPORE GERMINATION PROTEIN B3"/>
    <property type="match status" value="1"/>
</dbReference>
<evidence type="ECO:0000256" key="4">
    <source>
        <dbReference type="ARBA" id="ARBA00022729"/>
    </source>
</evidence>
<gene>
    <name evidence="10" type="ORF">SAMN05660297_02301</name>
</gene>
<organism evidence="10 11">
    <name type="scientific">Natronincola peptidivorans</name>
    <dbReference type="NCBI Taxonomy" id="426128"/>
    <lineage>
        <taxon>Bacteria</taxon>
        <taxon>Bacillati</taxon>
        <taxon>Bacillota</taxon>
        <taxon>Clostridia</taxon>
        <taxon>Peptostreptococcales</taxon>
        <taxon>Natronincolaceae</taxon>
        <taxon>Natronincola</taxon>
    </lineage>
</organism>
<evidence type="ECO:0000256" key="6">
    <source>
        <dbReference type="ARBA" id="ARBA00023139"/>
    </source>
</evidence>
<dbReference type="PROSITE" id="PS51257">
    <property type="entry name" value="PROKAR_LIPOPROTEIN"/>
    <property type="match status" value="1"/>
</dbReference>